<evidence type="ECO:0000313" key="2">
    <source>
        <dbReference type="Proteomes" id="UP001281761"/>
    </source>
</evidence>
<accession>A0ABQ9XPH9</accession>
<organism evidence="1 2">
    <name type="scientific">Blattamonas nauphoetae</name>
    <dbReference type="NCBI Taxonomy" id="2049346"/>
    <lineage>
        <taxon>Eukaryota</taxon>
        <taxon>Metamonada</taxon>
        <taxon>Preaxostyla</taxon>
        <taxon>Oxymonadida</taxon>
        <taxon>Blattamonas</taxon>
    </lineage>
</organism>
<keyword evidence="2" id="KW-1185">Reference proteome</keyword>
<protein>
    <submittedName>
        <fullName evidence="1">Uncharacterized protein</fullName>
    </submittedName>
</protein>
<reference evidence="1 2" key="1">
    <citation type="journal article" date="2022" name="bioRxiv">
        <title>Genomics of Preaxostyla Flagellates Illuminates Evolutionary Transitions and the Path Towards Mitochondrial Loss.</title>
        <authorList>
            <person name="Novak L.V.F."/>
            <person name="Treitli S.C."/>
            <person name="Pyrih J."/>
            <person name="Halakuc P."/>
            <person name="Pipaliya S.V."/>
            <person name="Vacek V."/>
            <person name="Brzon O."/>
            <person name="Soukal P."/>
            <person name="Eme L."/>
            <person name="Dacks J.B."/>
            <person name="Karnkowska A."/>
            <person name="Elias M."/>
            <person name="Hampl V."/>
        </authorList>
    </citation>
    <scope>NUCLEOTIDE SEQUENCE [LARGE SCALE GENOMIC DNA]</scope>
    <source>
        <strain evidence="1">NAU3</strain>
        <tissue evidence="1">Gut</tissue>
    </source>
</reference>
<gene>
    <name evidence="1" type="ORF">BLNAU_12620</name>
</gene>
<dbReference type="Proteomes" id="UP001281761">
    <property type="component" value="Unassembled WGS sequence"/>
</dbReference>
<name>A0ABQ9XPH9_9EUKA</name>
<evidence type="ECO:0000313" key="1">
    <source>
        <dbReference type="EMBL" id="KAK2952512.1"/>
    </source>
</evidence>
<proteinExistence type="predicted"/>
<sequence length="85" mass="9432">MTPCPTAESERAMILNLIVKPSKGHIIPCTSVCKRAHPDNVTFNPSDCFNAVVVKEIPLDFFSTVYVSSAEQLDKESSDLHWVKP</sequence>
<comment type="caution">
    <text evidence="1">The sequence shown here is derived from an EMBL/GenBank/DDBJ whole genome shotgun (WGS) entry which is preliminary data.</text>
</comment>
<dbReference type="EMBL" id="JARBJD010000103">
    <property type="protein sequence ID" value="KAK2952512.1"/>
    <property type="molecule type" value="Genomic_DNA"/>
</dbReference>